<accession>A0AB74EBF3</accession>
<dbReference type="AlphaFoldDB" id="A0AB74EBF3"/>
<organism evidence="2">
    <name type="scientific">Neisseria gonorrhoeae</name>
    <dbReference type="NCBI Taxonomy" id="485"/>
    <lineage>
        <taxon>Bacteria</taxon>
        <taxon>Pseudomonadati</taxon>
        <taxon>Pseudomonadota</taxon>
        <taxon>Betaproteobacteria</taxon>
        <taxon>Neisseriales</taxon>
        <taxon>Neisseriaceae</taxon>
        <taxon>Neisseria</taxon>
    </lineage>
</organism>
<keyword evidence="1" id="KW-0732">Signal</keyword>
<evidence type="ECO:0000256" key="1">
    <source>
        <dbReference type="SAM" id="SignalP"/>
    </source>
</evidence>
<sequence>MKLNTLTWALMTVFSVAPSWAEQPANTEEIQPVKTFSPPKPIAPTAAIITLLPKT</sequence>
<evidence type="ECO:0000313" key="2">
    <source>
        <dbReference type="EMBL" id="SBN12752.1"/>
    </source>
</evidence>
<name>A0AB74EBF3_NEIGO</name>
<evidence type="ECO:0000313" key="3">
    <source>
        <dbReference type="EMBL" id="SBQ21998.1"/>
    </source>
</evidence>
<feature type="chain" id="PRO_5044479596" evidence="1">
    <location>
        <begin position="22"/>
        <end position="55"/>
    </location>
</feature>
<dbReference type="EMBL" id="LT591897">
    <property type="protein sequence ID" value="SBQ21998.1"/>
    <property type="molecule type" value="Genomic_DNA"/>
</dbReference>
<dbReference type="Proteomes" id="UP000239837">
    <property type="component" value="Chromosome"/>
</dbReference>
<reference evidence="2" key="1">
    <citation type="submission" date="2016-05" db="EMBL/GenBank/DDBJ databases">
        <authorList>
            <consortium name="Pathogen Informatics"/>
        </authorList>
    </citation>
    <scope>NUCLEOTIDE SEQUENCE</scope>
    <source>
        <strain evidence="2">WHO F</strain>
    </source>
</reference>
<proteinExistence type="predicted"/>
<feature type="signal peptide" evidence="1">
    <location>
        <begin position="1"/>
        <end position="21"/>
    </location>
</feature>
<dbReference type="EMBL" id="FLKW01000017">
    <property type="protein sequence ID" value="SBN12752.1"/>
    <property type="molecule type" value="Genomic_DNA"/>
</dbReference>
<protein>
    <submittedName>
        <fullName evidence="2">Uncharacterized protein</fullName>
    </submittedName>
</protein>
<gene>
    <name evidence="2" type="ORF">WHOF_01427</name>
    <name evidence="3" type="ORF">WHOF_01642</name>
</gene>